<dbReference type="RefSeq" id="WP_378930632.1">
    <property type="nucleotide sequence ID" value="NZ_JBHLVO010000002.1"/>
</dbReference>
<evidence type="ECO:0000256" key="3">
    <source>
        <dbReference type="ARBA" id="ARBA00022448"/>
    </source>
</evidence>
<feature type="transmembrane region" description="Helical" evidence="8">
    <location>
        <begin position="143"/>
        <end position="165"/>
    </location>
</feature>
<feature type="transmembrane region" description="Helical" evidence="8">
    <location>
        <begin position="104"/>
        <end position="131"/>
    </location>
</feature>
<feature type="transmembrane region" description="Helical" evidence="8">
    <location>
        <begin position="338"/>
        <end position="358"/>
    </location>
</feature>
<dbReference type="PANTHER" id="PTHR34975:SF2">
    <property type="entry name" value="SPORE GERMINATION PROTEIN A2"/>
    <property type="match status" value="1"/>
</dbReference>
<feature type="transmembrane region" description="Helical" evidence="8">
    <location>
        <begin position="219"/>
        <end position="239"/>
    </location>
</feature>
<evidence type="ECO:0000256" key="5">
    <source>
        <dbReference type="ARBA" id="ARBA00022692"/>
    </source>
</evidence>
<feature type="transmembrane region" description="Helical" evidence="8">
    <location>
        <begin position="269"/>
        <end position="294"/>
    </location>
</feature>
<evidence type="ECO:0000256" key="6">
    <source>
        <dbReference type="ARBA" id="ARBA00022989"/>
    </source>
</evidence>
<dbReference type="NCBIfam" id="TIGR00912">
    <property type="entry name" value="2A0309"/>
    <property type="match status" value="1"/>
</dbReference>
<feature type="transmembrane region" description="Helical" evidence="8">
    <location>
        <begin position="73"/>
        <end position="92"/>
    </location>
</feature>
<sequence>MKQEKISGFQLSYLMIGYVLGTAMILGLGAEVKQDAWLLILFGMLCSLILMAVYTQLSAYYPDDTLVQILPKIIGKYLSYPIIMLYIFHFTYSAARACRELGDLIVTTILVDTPSVVVIGSFMVLMIYCLRGGVETFGRMGEIVFPVYIIALILIWILLFSVEQFNVNNLTPVLGNGVKPVLKEVFPNAVNFPFGETIIIMMFFPFLNKKQNVRKIGMSIILIGGTMLTVNSIMMLSTLGPEIYSESNFSLLAATQMVSIADFLERFDALVILMMVAGVFFKVGGFTFGAAVAISQVFKLKQTRSVILAMGTIITSLSLISATSYVEHLEIGFTIFVPYVHTLLQVIVPILLLCIAFIRKRIHS</sequence>
<evidence type="ECO:0000256" key="1">
    <source>
        <dbReference type="ARBA" id="ARBA00004141"/>
    </source>
</evidence>
<evidence type="ECO:0000256" key="7">
    <source>
        <dbReference type="ARBA" id="ARBA00023136"/>
    </source>
</evidence>
<keyword evidence="4" id="KW-0309">Germination</keyword>
<accession>A0ABV6GA32</accession>
<dbReference type="InterPro" id="IPR004761">
    <property type="entry name" value="Spore_GerAB"/>
</dbReference>
<evidence type="ECO:0000256" key="4">
    <source>
        <dbReference type="ARBA" id="ARBA00022544"/>
    </source>
</evidence>
<name>A0ABV6GA32_9BACI</name>
<evidence type="ECO:0000313" key="9">
    <source>
        <dbReference type="EMBL" id="MFC0270547.1"/>
    </source>
</evidence>
<dbReference type="Pfam" id="PF03845">
    <property type="entry name" value="Spore_permease"/>
    <property type="match status" value="1"/>
</dbReference>
<comment type="similarity">
    <text evidence="2">Belongs to the amino acid-polyamine-organocation (APC) superfamily. Spore germination protein (SGP) (TC 2.A.3.9) family.</text>
</comment>
<keyword evidence="7 8" id="KW-0472">Membrane</keyword>
<keyword evidence="10" id="KW-1185">Reference proteome</keyword>
<feature type="transmembrane region" description="Helical" evidence="8">
    <location>
        <begin position="12"/>
        <end position="30"/>
    </location>
</feature>
<feature type="transmembrane region" description="Helical" evidence="8">
    <location>
        <begin position="36"/>
        <end position="61"/>
    </location>
</feature>
<dbReference type="PANTHER" id="PTHR34975">
    <property type="entry name" value="SPORE GERMINATION PROTEIN A2"/>
    <property type="match status" value="1"/>
</dbReference>
<gene>
    <name evidence="9" type="ORF">ACFFIX_03635</name>
</gene>
<keyword evidence="6 8" id="KW-1133">Transmembrane helix</keyword>
<comment type="subcellular location">
    <subcellularLocation>
        <location evidence="1">Membrane</location>
        <topology evidence="1">Multi-pass membrane protein</topology>
    </subcellularLocation>
</comment>
<feature type="transmembrane region" description="Helical" evidence="8">
    <location>
        <begin position="306"/>
        <end position="326"/>
    </location>
</feature>
<evidence type="ECO:0000313" key="10">
    <source>
        <dbReference type="Proteomes" id="UP001589854"/>
    </source>
</evidence>
<proteinExistence type="inferred from homology"/>
<comment type="caution">
    <text evidence="9">The sequence shown here is derived from an EMBL/GenBank/DDBJ whole genome shotgun (WGS) entry which is preliminary data.</text>
</comment>
<protein>
    <submittedName>
        <fullName evidence="9">Endospore germination permease</fullName>
    </submittedName>
</protein>
<keyword evidence="5 8" id="KW-0812">Transmembrane</keyword>
<dbReference type="EMBL" id="JBHLVO010000002">
    <property type="protein sequence ID" value="MFC0270547.1"/>
    <property type="molecule type" value="Genomic_DNA"/>
</dbReference>
<reference evidence="9 10" key="1">
    <citation type="submission" date="2024-09" db="EMBL/GenBank/DDBJ databases">
        <authorList>
            <person name="Sun Q."/>
            <person name="Mori K."/>
        </authorList>
    </citation>
    <scope>NUCLEOTIDE SEQUENCE [LARGE SCALE GENOMIC DNA]</scope>
    <source>
        <strain evidence="9 10">CCM 7228</strain>
    </source>
</reference>
<organism evidence="9 10">
    <name type="scientific">Metabacillus herbersteinensis</name>
    <dbReference type="NCBI Taxonomy" id="283816"/>
    <lineage>
        <taxon>Bacteria</taxon>
        <taxon>Bacillati</taxon>
        <taxon>Bacillota</taxon>
        <taxon>Bacilli</taxon>
        <taxon>Bacillales</taxon>
        <taxon>Bacillaceae</taxon>
        <taxon>Metabacillus</taxon>
    </lineage>
</organism>
<evidence type="ECO:0000256" key="8">
    <source>
        <dbReference type="SAM" id="Phobius"/>
    </source>
</evidence>
<dbReference type="Proteomes" id="UP001589854">
    <property type="component" value="Unassembled WGS sequence"/>
</dbReference>
<keyword evidence="3" id="KW-0813">Transport</keyword>
<feature type="transmembrane region" description="Helical" evidence="8">
    <location>
        <begin position="185"/>
        <end position="207"/>
    </location>
</feature>
<evidence type="ECO:0000256" key="2">
    <source>
        <dbReference type="ARBA" id="ARBA00007998"/>
    </source>
</evidence>